<comment type="caution">
    <text evidence="1">The sequence shown here is derived from an EMBL/GenBank/DDBJ whole genome shotgun (WGS) entry which is preliminary data.</text>
</comment>
<sequence>MALYTTEMHHVDRCEEEAVTARTCQRWHVKLHFCDFSLKDQLRSGSPSDVYDDVLGSMIRTNPTLTSTEVSFKLGIPQNIALDYIKGLGFVPKLFVWVPQELRYLTTFCTVILQKREQEYLFNI</sequence>
<accession>A0A8X6R6G5</accession>
<protein>
    <submittedName>
        <fullName evidence="1">Uncharacterized protein</fullName>
    </submittedName>
</protein>
<organism evidence="1 2">
    <name type="scientific">Trichonephila clavipes</name>
    <name type="common">Golden silk orbweaver</name>
    <name type="synonym">Nephila clavipes</name>
    <dbReference type="NCBI Taxonomy" id="2585209"/>
    <lineage>
        <taxon>Eukaryota</taxon>
        <taxon>Metazoa</taxon>
        <taxon>Ecdysozoa</taxon>
        <taxon>Arthropoda</taxon>
        <taxon>Chelicerata</taxon>
        <taxon>Arachnida</taxon>
        <taxon>Araneae</taxon>
        <taxon>Araneomorphae</taxon>
        <taxon>Entelegynae</taxon>
        <taxon>Araneoidea</taxon>
        <taxon>Nephilidae</taxon>
        <taxon>Trichonephila</taxon>
    </lineage>
</organism>
<dbReference type="AlphaFoldDB" id="A0A8X6R6G5"/>
<proteinExistence type="predicted"/>
<evidence type="ECO:0000313" key="2">
    <source>
        <dbReference type="Proteomes" id="UP000887159"/>
    </source>
</evidence>
<evidence type="ECO:0000313" key="1">
    <source>
        <dbReference type="EMBL" id="GFX86319.1"/>
    </source>
</evidence>
<keyword evidence="2" id="KW-1185">Reference proteome</keyword>
<reference evidence="1" key="1">
    <citation type="submission" date="2020-08" db="EMBL/GenBank/DDBJ databases">
        <title>Multicomponent nature underlies the extraordinary mechanical properties of spider dragline silk.</title>
        <authorList>
            <person name="Kono N."/>
            <person name="Nakamura H."/>
            <person name="Mori M."/>
            <person name="Yoshida Y."/>
            <person name="Ohtoshi R."/>
            <person name="Malay A.D."/>
            <person name="Moran D.A.P."/>
            <person name="Tomita M."/>
            <person name="Numata K."/>
            <person name="Arakawa K."/>
        </authorList>
    </citation>
    <scope>NUCLEOTIDE SEQUENCE</scope>
</reference>
<gene>
    <name evidence="1" type="ORF">TNCV_2562011</name>
</gene>
<dbReference type="EMBL" id="BMAU01021004">
    <property type="protein sequence ID" value="GFX86319.1"/>
    <property type="molecule type" value="Genomic_DNA"/>
</dbReference>
<dbReference type="Proteomes" id="UP000887159">
    <property type="component" value="Unassembled WGS sequence"/>
</dbReference>
<name>A0A8X6R6G5_TRICX</name>